<dbReference type="SUPFAM" id="SSF56300">
    <property type="entry name" value="Metallo-dependent phosphatases"/>
    <property type="match status" value="1"/>
</dbReference>
<sequence length="290" mass="33509">MKNLYMTQSTYRILQITDIHLMKSPSDDQTYDLMKKAIIDTKPDFIIITGDITMTHDNIELLNNLRIFLDSFSIYWSFVFGNHDHESLLSLDEQANILMNSQYCCFEKGNPLIKGCGNHYLKVVKDNQLIALLGMLDTHNTRIDIIDGKEIWSYDYLDQGQIDDAIQTIESLKKEYNTFSSLFFFHIPLIEYKKAIEQNDVSIEGSCFEEISCSKYDSFFFPRVLKTNTLKGIFVGHDHVCDFSFMNEGCLLAFGRCTGHYNYTMPSFQKGARVIDIDKLGSISSWVYLE</sequence>
<feature type="domain" description="Calcineurin-like phosphoesterase" evidence="1">
    <location>
        <begin position="12"/>
        <end position="241"/>
    </location>
</feature>
<evidence type="ECO:0000313" key="3">
    <source>
        <dbReference type="Proteomes" id="UP001431532"/>
    </source>
</evidence>
<protein>
    <submittedName>
        <fullName evidence="2">Metallophosphoesterase</fullName>
    </submittedName>
</protein>
<dbReference type="RefSeq" id="WP_282839222.1">
    <property type="nucleotide sequence ID" value="NZ_JASCXW010000011.1"/>
</dbReference>
<dbReference type="InterPro" id="IPR029052">
    <property type="entry name" value="Metallo-depent_PP-like"/>
</dbReference>
<reference evidence="2" key="1">
    <citation type="submission" date="2023-05" db="EMBL/GenBank/DDBJ databases">
        <title>Mariniplasma microaerophilum sp. nov., a novel anaerobic mollicute isolated from terrestrial mud volcano, Taman Peninsula, Russia.</title>
        <authorList>
            <person name="Khomyakova M.A."/>
            <person name="Merkel A.Y."/>
            <person name="Slobodkin A.I."/>
        </authorList>
    </citation>
    <scope>NUCLEOTIDE SEQUENCE</scope>
    <source>
        <strain evidence="2">M4Ah</strain>
    </source>
</reference>
<name>A0AAW6U4I6_9MOLU</name>
<comment type="caution">
    <text evidence="2">The sequence shown here is derived from an EMBL/GenBank/DDBJ whole genome shotgun (WGS) entry which is preliminary data.</text>
</comment>
<organism evidence="2 3">
    <name type="scientific">Peloplasma aerotolerans</name>
    <dbReference type="NCBI Taxonomy" id="3044389"/>
    <lineage>
        <taxon>Bacteria</taxon>
        <taxon>Bacillati</taxon>
        <taxon>Mycoplasmatota</taxon>
        <taxon>Mollicutes</taxon>
        <taxon>Acholeplasmatales</taxon>
        <taxon>Acholeplasmataceae</taxon>
        <taxon>Peloplasma</taxon>
    </lineage>
</organism>
<dbReference type="PANTHER" id="PTHR32440">
    <property type="entry name" value="PHOSPHATASE DCR2-RELATED-RELATED"/>
    <property type="match status" value="1"/>
</dbReference>
<dbReference type="GO" id="GO:0005737">
    <property type="term" value="C:cytoplasm"/>
    <property type="evidence" value="ECO:0007669"/>
    <property type="project" value="TreeGrafter"/>
</dbReference>
<dbReference type="Proteomes" id="UP001431532">
    <property type="component" value="Unassembled WGS sequence"/>
</dbReference>
<dbReference type="GO" id="GO:0016788">
    <property type="term" value="F:hydrolase activity, acting on ester bonds"/>
    <property type="evidence" value="ECO:0007669"/>
    <property type="project" value="TreeGrafter"/>
</dbReference>
<evidence type="ECO:0000313" key="2">
    <source>
        <dbReference type="EMBL" id="MDI6452797.1"/>
    </source>
</evidence>
<accession>A0AAW6U4I6</accession>
<dbReference type="Pfam" id="PF00149">
    <property type="entry name" value="Metallophos"/>
    <property type="match status" value="1"/>
</dbReference>
<proteinExistence type="predicted"/>
<evidence type="ECO:0000259" key="1">
    <source>
        <dbReference type="Pfam" id="PF00149"/>
    </source>
</evidence>
<dbReference type="Gene3D" id="3.60.21.10">
    <property type="match status" value="1"/>
</dbReference>
<dbReference type="EMBL" id="JASCXW010000011">
    <property type="protein sequence ID" value="MDI6452797.1"/>
    <property type="molecule type" value="Genomic_DNA"/>
</dbReference>
<dbReference type="AlphaFoldDB" id="A0AAW6U4I6"/>
<dbReference type="InterPro" id="IPR004843">
    <property type="entry name" value="Calcineurin-like_PHP"/>
</dbReference>
<gene>
    <name evidence="2" type="ORF">QJ521_04405</name>
</gene>
<keyword evidence="3" id="KW-1185">Reference proteome</keyword>